<name>A7IVB0_PBCVM</name>
<proteinExistence type="predicted"/>
<evidence type="ECO:0000313" key="2">
    <source>
        <dbReference type="EMBL" id="ABT14284.1"/>
    </source>
</evidence>
<evidence type="ECO:0000256" key="1">
    <source>
        <dbReference type="SAM" id="Phobius"/>
    </source>
</evidence>
<feature type="transmembrane region" description="Helical" evidence="1">
    <location>
        <begin position="21"/>
        <end position="41"/>
    </location>
</feature>
<reference evidence="2 3" key="1">
    <citation type="journal article" date="2007" name="Virology">
        <title>Sequence and annotation of the 314-kb MT325 and the 321-kb FR483 viruses that infect Chlorella Pbi.</title>
        <authorList>
            <person name="Fitzgerald L.A."/>
            <person name="Graves M.V."/>
            <person name="Li X."/>
            <person name="Feldblyum T."/>
            <person name="Hartigan J."/>
            <person name="Van Etten J.L."/>
        </authorList>
    </citation>
    <scope>NUCLEOTIDE SEQUENCE [LARGE SCALE GENOMIC DNA]</scope>
    <source>
        <strain evidence="2 3">MT325</strain>
    </source>
</reference>
<dbReference type="Proteomes" id="UP000246715">
    <property type="component" value="Segment"/>
</dbReference>
<sequence length="73" mass="8097">MPRPYTTARSAFDKDRMGVGMYGVLGFCICLEGLGNFWDFWNGLTTGDLDFWNGLTTGDLDFRAGLSTGDLDF</sequence>
<accession>A7IVB0</accession>
<dbReference type="EMBL" id="DQ491001">
    <property type="protein sequence ID" value="ABT14284.1"/>
    <property type="molecule type" value="Genomic_DNA"/>
</dbReference>
<keyword evidence="1" id="KW-0812">Transmembrane</keyword>
<keyword evidence="1" id="KW-1133">Transmembrane helix</keyword>
<keyword evidence="1" id="KW-0472">Membrane</keyword>
<gene>
    <name evidence="2" type="primary">m730R</name>
    <name evidence="2" type="ORF">MT325_m730R</name>
</gene>
<organismHost>
    <name type="scientific">Paramecium bursaria</name>
    <dbReference type="NCBI Taxonomy" id="74790"/>
</organismHost>
<organism evidence="2 3">
    <name type="scientific">Paramecium bursaria Chlorella virus MT325</name>
    <name type="common">PBCV-MT325</name>
    <dbReference type="NCBI Taxonomy" id="346932"/>
    <lineage>
        <taxon>Viruses</taxon>
        <taxon>Varidnaviria</taxon>
        <taxon>Bamfordvirae</taxon>
        <taxon>Nucleocytoviricota</taxon>
        <taxon>Megaviricetes</taxon>
        <taxon>Algavirales</taxon>
        <taxon>Phycodnaviridae</taxon>
        <taxon>Chlorovirus</taxon>
        <taxon>Chlorovirus conductrix</taxon>
        <taxon>Paramecium bursaria Chlorella virus A1</taxon>
    </lineage>
</organism>
<evidence type="ECO:0000313" key="3">
    <source>
        <dbReference type="Proteomes" id="UP000246715"/>
    </source>
</evidence>
<protein>
    <submittedName>
        <fullName evidence="2">Uncharacterized protein m730R</fullName>
    </submittedName>
</protein>